<proteinExistence type="predicted"/>
<dbReference type="AlphaFoldDB" id="A0A848FJ05"/>
<accession>A0A848FJ05</accession>
<dbReference type="Proteomes" id="UP000574067">
    <property type="component" value="Unassembled WGS sequence"/>
</dbReference>
<gene>
    <name evidence="1" type="ORF">HHL10_30120</name>
</gene>
<comment type="caution">
    <text evidence="1">The sequence shown here is derived from an EMBL/GenBank/DDBJ whole genome shotgun (WGS) entry which is preliminary data.</text>
</comment>
<keyword evidence="2" id="KW-1185">Reference proteome</keyword>
<protein>
    <submittedName>
        <fullName evidence="1">Uncharacterized protein</fullName>
    </submittedName>
</protein>
<reference evidence="1 2" key="1">
    <citation type="submission" date="2020-04" db="EMBL/GenBank/DDBJ databases">
        <title>Azohydromonas sp. isolated from soil.</title>
        <authorList>
            <person name="Dahal R.H."/>
        </authorList>
    </citation>
    <scope>NUCLEOTIDE SEQUENCE [LARGE SCALE GENOMIC DNA]</scope>
    <source>
        <strain evidence="1 2">G-1-1-14</strain>
    </source>
</reference>
<dbReference type="EMBL" id="JABBFW010000094">
    <property type="protein sequence ID" value="NML19222.1"/>
    <property type="molecule type" value="Genomic_DNA"/>
</dbReference>
<dbReference type="Gene3D" id="3.90.380.10">
    <property type="entry name" value="Naphthalene 1,2-dioxygenase Alpha Subunit, Chain A, domain 1"/>
    <property type="match status" value="1"/>
</dbReference>
<organism evidence="1 2">
    <name type="scientific">Azohydromonas caseinilytica</name>
    <dbReference type="NCBI Taxonomy" id="2728836"/>
    <lineage>
        <taxon>Bacteria</taxon>
        <taxon>Pseudomonadati</taxon>
        <taxon>Pseudomonadota</taxon>
        <taxon>Betaproteobacteria</taxon>
        <taxon>Burkholderiales</taxon>
        <taxon>Sphaerotilaceae</taxon>
        <taxon>Azohydromonas</taxon>
    </lineage>
</organism>
<dbReference type="GO" id="GO:0051537">
    <property type="term" value="F:2 iron, 2 sulfur cluster binding"/>
    <property type="evidence" value="ECO:0007669"/>
    <property type="project" value="InterPro"/>
</dbReference>
<dbReference type="InterPro" id="IPR036922">
    <property type="entry name" value="Rieske_2Fe-2S_sf"/>
</dbReference>
<feature type="non-terminal residue" evidence="1">
    <location>
        <position position="72"/>
    </location>
</feature>
<evidence type="ECO:0000313" key="2">
    <source>
        <dbReference type="Proteomes" id="UP000574067"/>
    </source>
</evidence>
<dbReference type="SUPFAM" id="SSF50022">
    <property type="entry name" value="ISP domain"/>
    <property type="match status" value="1"/>
</dbReference>
<evidence type="ECO:0000313" key="1">
    <source>
        <dbReference type="EMBL" id="NML19222.1"/>
    </source>
</evidence>
<name>A0A848FJ05_9BURK</name>
<sequence>MTTTARPVTLHPGKARATALLHELLERRRPGHSLEAPFYRSDEVFQADMEYIFRRHWIFVAVAPQVPEAGDY</sequence>